<dbReference type="Proteomes" id="UP001152320">
    <property type="component" value="Chromosome 14"/>
</dbReference>
<evidence type="ECO:0000313" key="3">
    <source>
        <dbReference type="Proteomes" id="UP001152320"/>
    </source>
</evidence>
<dbReference type="AlphaFoldDB" id="A0A9Q1BMH1"/>
<organism evidence="2 3">
    <name type="scientific">Holothuria leucospilota</name>
    <name type="common">Black long sea cucumber</name>
    <name type="synonym">Mertensiothuria leucospilota</name>
    <dbReference type="NCBI Taxonomy" id="206669"/>
    <lineage>
        <taxon>Eukaryota</taxon>
        <taxon>Metazoa</taxon>
        <taxon>Echinodermata</taxon>
        <taxon>Eleutherozoa</taxon>
        <taxon>Echinozoa</taxon>
        <taxon>Holothuroidea</taxon>
        <taxon>Aspidochirotacea</taxon>
        <taxon>Aspidochirotida</taxon>
        <taxon>Holothuriidae</taxon>
        <taxon>Holothuria</taxon>
    </lineage>
</organism>
<sequence>MWQLSAFVFLLATSYLAESRSPSYTSYHRSPVSRPFSVPGEIINGIRVEDIMETIGRVWNAENLRSGAELACEAFETVITNILQEHTYEPEIAQIVCHAVGTSGIEEICDHYWDLAIGQRIGEDASVSLIPGLECREYNDYYRGGGGGGGGGGDYFSSYFGGDVNSTNAYDWYPTVVEVEHEAMAEAKDLYDFCSGQGIEKINNILFAVMDWLGPSVLNSLYQHQLDPYSICSVGRYIMTLSPTEYTEGLYEVAKYPLADILEYLRHHDICDKSDNIGIELLKDILVEFSGTNEDEFCEFISEKHTREEYLEKAATILANTLLTYFEEQRCNNFLSILAPLDEEGLHVQYIGFDLSEPSERIDFCQQVINAFSPTSTYVPTPYRFPADLDISDWEPFSTPGEFLPGLTLIDMLEIEGATWRAETLIEGVGIYCTVFEEFIAQFVEEDVFDIASFCYLVKSGNLEALEGKCQALLVPSYSYSERPIGLKPFNVIPVSIYFGRQLTGISDISKDEICPAIDDVFNNLSLKDIVTEGLVVYIAEILPSLHSVCQNWEETVCFWKPYCPEPEFDSNRVLPTTTENPFYRFYHYVPSQEDVERANAEFDEILSGLLSLVLITADSPDRENLCEVVAGGINPASGRAVSEVVEELRIRVLGLLTDVQRCSQFVDTALGLIREPDVEQILTGGNQNLVYQLTGFSTSHAFCEALADDFSVGTPVSPGVTESSKPVATYNIFVKIVVYLKDNVPFPFPF</sequence>
<evidence type="ECO:0000313" key="2">
    <source>
        <dbReference type="EMBL" id="KAJ8029226.1"/>
    </source>
</evidence>
<evidence type="ECO:0000256" key="1">
    <source>
        <dbReference type="SAM" id="SignalP"/>
    </source>
</evidence>
<gene>
    <name evidence="2" type="ORF">HOLleu_28568</name>
</gene>
<accession>A0A9Q1BMH1</accession>
<proteinExistence type="predicted"/>
<reference evidence="2" key="1">
    <citation type="submission" date="2021-10" db="EMBL/GenBank/DDBJ databases">
        <title>Tropical sea cucumber genome reveals ecological adaptation and Cuvierian tubules defense mechanism.</title>
        <authorList>
            <person name="Chen T."/>
        </authorList>
    </citation>
    <scope>NUCLEOTIDE SEQUENCE</scope>
    <source>
        <strain evidence="2">Nanhai2018</strain>
        <tissue evidence="2">Muscle</tissue>
    </source>
</reference>
<dbReference type="OrthoDB" id="10550715at2759"/>
<dbReference type="EMBL" id="JAIZAY010000014">
    <property type="protein sequence ID" value="KAJ8029226.1"/>
    <property type="molecule type" value="Genomic_DNA"/>
</dbReference>
<feature type="chain" id="PRO_5040349207" evidence="1">
    <location>
        <begin position="20"/>
        <end position="751"/>
    </location>
</feature>
<name>A0A9Q1BMH1_HOLLE</name>
<feature type="signal peptide" evidence="1">
    <location>
        <begin position="1"/>
        <end position="19"/>
    </location>
</feature>
<keyword evidence="3" id="KW-1185">Reference proteome</keyword>
<protein>
    <submittedName>
        <fullName evidence="2">Uncharacterized protein</fullName>
    </submittedName>
</protein>
<comment type="caution">
    <text evidence="2">The sequence shown here is derived from an EMBL/GenBank/DDBJ whole genome shotgun (WGS) entry which is preliminary data.</text>
</comment>
<keyword evidence="1" id="KW-0732">Signal</keyword>